<evidence type="ECO:0000256" key="5">
    <source>
        <dbReference type="ARBA" id="ARBA00023239"/>
    </source>
</evidence>
<evidence type="ECO:0000256" key="2">
    <source>
        <dbReference type="ARBA" id="ARBA00010671"/>
    </source>
</evidence>
<organism evidence="8 9">
    <name type="scientific">Vasconcelosia minhoensis LEGE 07310</name>
    <dbReference type="NCBI Taxonomy" id="915328"/>
    <lineage>
        <taxon>Bacteria</taxon>
        <taxon>Bacillati</taxon>
        <taxon>Cyanobacteriota</taxon>
        <taxon>Cyanophyceae</taxon>
        <taxon>Nodosilineales</taxon>
        <taxon>Cymatolegaceae</taxon>
        <taxon>Vasconcelosia</taxon>
        <taxon>Vasconcelosia minhoensis</taxon>
    </lineage>
</organism>
<dbReference type="SUPFAM" id="SSF53383">
    <property type="entry name" value="PLP-dependent transferases"/>
    <property type="match status" value="1"/>
</dbReference>
<dbReference type="GO" id="GO:0016831">
    <property type="term" value="F:carboxy-lyase activity"/>
    <property type="evidence" value="ECO:0007669"/>
    <property type="project" value="UniProtKB-KW"/>
</dbReference>
<dbReference type="InterPro" id="IPR052357">
    <property type="entry name" value="Orn_Lys_Arg_decarboxylase-I"/>
</dbReference>
<dbReference type="Pfam" id="PF03711">
    <property type="entry name" value="OKR_DC_1_C"/>
    <property type="match status" value="1"/>
</dbReference>
<dbReference type="SUPFAM" id="SSF55904">
    <property type="entry name" value="Ornithine decarboxylase C-terminal domain"/>
    <property type="match status" value="1"/>
</dbReference>
<evidence type="ECO:0000313" key="9">
    <source>
        <dbReference type="Proteomes" id="UP000636505"/>
    </source>
</evidence>
<evidence type="ECO:0000256" key="4">
    <source>
        <dbReference type="ARBA" id="ARBA00022898"/>
    </source>
</evidence>
<keyword evidence="4" id="KW-0663">Pyridoxal phosphate</keyword>
<evidence type="ECO:0000256" key="1">
    <source>
        <dbReference type="ARBA" id="ARBA00001933"/>
    </source>
</evidence>
<gene>
    <name evidence="8" type="ORF">IQ241_06650</name>
</gene>
<comment type="cofactor">
    <cofactor evidence="1">
        <name>pyridoxal 5'-phosphate</name>
        <dbReference type="ChEBI" id="CHEBI:597326"/>
    </cofactor>
</comment>
<comment type="similarity">
    <text evidence="2">Belongs to the Orn/Lys/Arg decarboxylase class-I family.</text>
</comment>
<proteinExistence type="inferred from homology"/>
<dbReference type="AlphaFoldDB" id="A0A8J7AG93"/>
<evidence type="ECO:0000259" key="7">
    <source>
        <dbReference type="Pfam" id="PF03711"/>
    </source>
</evidence>
<evidence type="ECO:0000259" key="6">
    <source>
        <dbReference type="Pfam" id="PF01276"/>
    </source>
</evidence>
<keyword evidence="8" id="KW-0032">Aminotransferase</keyword>
<dbReference type="GO" id="GO:0008483">
    <property type="term" value="F:transaminase activity"/>
    <property type="evidence" value="ECO:0007669"/>
    <property type="project" value="UniProtKB-KW"/>
</dbReference>
<dbReference type="RefSeq" id="WP_193905640.1">
    <property type="nucleotide sequence ID" value="NZ_JADEXG010000011.1"/>
</dbReference>
<keyword evidence="5" id="KW-0456">Lyase</keyword>
<keyword evidence="3" id="KW-0210">Decarboxylase</keyword>
<reference evidence="8" key="1">
    <citation type="submission" date="2020-10" db="EMBL/GenBank/DDBJ databases">
        <authorList>
            <person name="Castelo-Branco R."/>
            <person name="Eusebio N."/>
            <person name="Adriana R."/>
            <person name="Vieira A."/>
            <person name="Brugerolle De Fraissinette N."/>
            <person name="Rezende De Castro R."/>
            <person name="Schneider M.P."/>
            <person name="Vasconcelos V."/>
            <person name="Leao P.N."/>
        </authorList>
    </citation>
    <scope>NUCLEOTIDE SEQUENCE</scope>
    <source>
        <strain evidence="8">LEGE 07310</strain>
    </source>
</reference>
<evidence type="ECO:0000313" key="8">
    <source>
        <dbReference type="EMBL" id="MBE9076978.1"/>
    </source>
</evidence>
<dbReference type="Pfam" id="PF01276">
    <property type="entry name" value="OKR_DC_1"/>
    <property type="match status" value="1"/>
</dbReference>
<dbReference type="CDD" id="cd00615">
    <property type="entry name" value="Orn_deC_like"/>
    <property type="match status" value="1"/>
</dbReference>
<protein>
    <submittedName>
        <fullName evidence="8">Aminotransferase class I/II-fold pyridoxal phosphate-dependent enzyme</fullName>
    </submittedName>
</protein>
<dbReference type="Proteomes" id="UP000636505">
    <property type="component" value="Unassembled WGS sequence"/>
</dbReference>
<dbReference type="EMBL" id="JADEXG010000011">
    <property type="protein sequence ID" value="MBE9076978.1"/>
    <property type="molecule type" value="Genomic_DNA"/>
</dbReference>
<comment type="caution">
    <text evidence="8">The sequence shown here is derived from an EMBL/GenBank/DDBJ whole genome shotgun (WGS) entry which is preliminary data.</text>
</comment>
<dbReference type="Gene3D" id="3.40.640.10">
    <property type="entry name" value="Type I PLP-dependent aspartate aminotransferase-like (Major domain)"/>
    <property type="match status" value="1"/>
</dbReference>
<accession>A0A8J7AG93</accession>
<feature type="domain" description="Orn/Lys/Arg decarboxylases family 1 pyridoxal-P attachment site" evidence="6">
    <location>
        <begin position="10"/>
        <end position="313"/>
    </location>
</feature>
<keyword evidence="8" id="KW-0808">Transferase</keyword>
<dbReference type="InterPro" id="IPR036633">
    <property type="entry name" value="Prn/Lys/Arg_de-COase_C_sf"/>
</dbReference>
<sequence>MESMDQSAAPLVEALRHCAIRPNAAFYTPGHKRGRGVSQRHRDLFGASVFTADLPELPELDNLFAPEGVILAAQELAAEAFGAEQTWFLANGSTSGVEAAILATCGPGEKLILPRNAHRSAIAGLILSGAQPVYVTPDYDPDWGLAHSITADAIAQALAQHPDARAVLITSPTYQGICADVEEIAELAHRHALPLIVDEAHGAHFAFHPELPTPALRAGADIVIQSAHKVLSAFTQAALLHAQGSRIDRHRLSQALALTQSSSPSYLLLGSLDAARQQMATEGLDLIAQALTRADRARQRIAQLPGLRVIGPQIMGRTPGCADWDRTRLTVDVSGLGMTGYEADRMLHKDWGVTAELPTLQQLTFIVGWGNDLADMEQLVEALAGLRDRGSGPLNLPKTDFTELERSIETGCSPRQAFFAPTQILPVADAVGRISAETVCPYPPGIPTLLPGERISAAAIRALQQVLAVGGVLTGCRDATLQTLAVVQSKDV</sequence>
<dbReference type="InterPro" id="IPR008286">
    <property type="entry name" value="Prn/Lys/Arg_de-COase_C"/>
</dbReference>
<dbReference type="PANTHER" id="PTHR43277">
    <property type="entry name" value="ARGININE DECARBOXYLASE"/>
    <property type="match status" value="1"/>
</dbReference>
<feature type="domain" description="Orn/Lys/Arg decarboxylase C-terminal" evidence="7">
    <location>
        <begin position="422"/>
        <end position="460"/>
    </location>
</feature>
<dbReference type="InterPro" id="IPR000310">
    <property type="entry name" value="Orn/Lys/Arg_deCO2ase_major_dom"/>
</dbReference>
<dbReference type="InterPro" id="IPR015421">
    <property type="entry name" value="PyrdxlP-dep_Trfase_major"/>
</dbReference>
<evidence type="ECO:0000256" key="3">
    <source>
        <dbReference type="ARBA" id="ARBA00022793"/>
    </source>
</evidence>
<keyword evidence="9" id="KW-1185">Reference proteome</keyword>
<dbReference type="Gene3D" id="3.90.100.10">
    <property type="entry name" value="Orn/Lys/Arg decarboxylase, C-terminal domain"/>
    <property type="match status" value="1"/>
</dbReference>
<dbReference type="InterPro" id="IPR015424">
    <property type="entry name" value="PyrdxlP-dep_Trfase"/>
</dbReference>
<name>A0A8J7AG93_9CYAN</name>
<dbReference type="PANTHER" id="PTHR43277:SF4">
    <property type="entry name" value="ARGININE DECARBOXYLASE"/>
    <property type="match status" value="1"/>
</dbReference>